<evidence type="ECO:0000313" key="3">
    <source>
        <dbReference type="Proteomes" id="UP001596328"/>
    </source>
</evidence>
<organism evidence="2 3">
    <name type="scientific">Halobium palmae</name>
    <dbReference type="NCBI Taxonomy" id="1776492"/>
    <lineage>
        <taxon>Archaea</taxon>
        <taxon>Methanobacteriati</taxon>
        <taxon>Methanobacteriota</taxon>
        <taxon>Stenosarchaea group</taxon>
        <taxon>Halobacteria</taxon>
        <taxon>Halobacteriales</taxon>
        <taxon>Haloferacaceae</taxon>
        <taxon>Halobium</taxon>
    </lineage>
</organism>
<sequence>MNHNGRENSPLVSVVVPTYDRPEKLAEAVESVLEQTYGNLELIVVDDASPTPARTVLEGMDLGTLRWSCIRHDTNRGANAARNSGIRESSGEFVAFLDDDDDWDPEAVEGHVALFRNGGAAVGVTILAQRYVRDGEVTTVKVPGVEGDATPKLLEGKTAGTFSAIAVRRSLVDTVGLPDERLPSWQDRDWLIRLSRHCRFAVDPRPRVTRRQGDYEQIGDGYEAKRDVSYPLLLEKYRELAAEYGLEREFVATMTRGLAGVALRRNSTREARGFAWQSVRLNPWDISAWLYLVLSLLDPRVYRSFVGLRRRAVRCLDRI</sequence>
<dbReference type="CDD" id="cd00761">
    <property type="entry name" value="Glyco_tranf_GTA_type"/>
    <property type="match status" value="1"/>
</dbReference>
<keyword evidence="3" id="KW-1185">Reference proteome</keyword>
<dbReference type="InterPro" id="IPR001173">
    <property type="entry name" value="Glyco_trans_2-like"/>
</dbReference>
<evidence type="ECO:0000259" key="1">
    <source>
        <dbReference type="Pfam" id="PF00535"/>
    </source>
</evidence>
<proteinExistence type="predicted"/>
<dbReference type="PANTHER" id="PTHR22916:SF3">
    <property type="entry name" value="UDP-GLCNAC:BETAGAL BETA-1,3-N-ACETYLGLUCOSAMINYLTRANSFERASE-LIKE PROTEIN 1"/>
    <property type="match status" value="1"/>
</dbReference>
<dbReference type="GO" id="GO:0016758">
    <property type="term" value="F:hexosyltransferase activity"/>
    <property type="evidence" value="ECO:0007669"/>
    <property type="project" value="UniProtKB-ARBA"/>
</dbReference>
<dbReference type="Proteomes" id="UP001596328">
    <property type="component" value="Unassembled WGS sequence"/>
</dbReference>
<dbReference type="Gene3D" id="3.90.550.10">
    <property type="entry name" value="Spore Coat Polysaccharide Biosynthesis Protein SpsA, Chain A"/>
    <property type="match status" value="1"/>
</dbReference>
<dbReference type="PANTHER" id="PTHR22916">
    <property type="entry name" value="GLYCOSYLTRANSFERASE"/>
    <property type="match status" value="1"/>
</dbReference>
<dbReference type="Pfam" id="PF00535">
    <property type="entry name" value="Glycos_transf_2"/>
    <property type="match status" value="1"/>
</dbReference>
<dbReference type="AlphaFoldDB" id="A0ABD5RXD2"/>
<evidence type="ECO:0000313" key="2">
    <source>
        <dbReference type="EMBL" id="MFC6723950.1"/>
    </source>
</evidence>
<dbReference type="EMBL" id="JBHSWU010000073">
    <property type="protein sequence ID" value="MFC6723950.1"/>
    <property type="molecule type" value="Genomic_DNA"/>
</dbReference>
<reference evidence="2 3" key="1">
    <citation type="journal article" date="2019" name="Int. J. Syst. Evol. Microbiol.">
        <title>The Global Catalogue of Microorganisms (GCM) 10K type strain sequencing project: providing services to taxonomists for standard genome sequencing and annotation.</title>
        <authorList>
            <consortium name="The Broad Institute Genomics Platform"/>
            <consortium name="The Broad Institute Genome Sequencing Center for Infectious Disease"/>
            <person name="Wu L."/>
            <person name="Ma J."/>
        </authorList>
    </citation>
    <scope>NUCLEOTIDE SEQUENCE [LARGE SCALE GENOMIC DNA]</scope>
    <source>
        <strain evidence="2 3">NBRC 111368</strain>
    </source>
</reference>
<comment type="caution">
    <text evidence="2">The sequence shown here is derived from an EMBL/GenBank/DDBJ whole genome shotgun (WGS) entry which is preliminary data.</text>
</comment>
<dbReference type="SUPFAM" id="SSF53448">
    <property type="entry name" value="Nucleotide-diphospho-sugar transferases"/>
    <property type="match status" value="1"/>
</dbReference>
<feature type="domain" description="Glycosyltransferase 2-like" evidence="1">
    <location>
        <begin position="13"/>
        <end position="132"/>
    </location>
</feature>
<dbReference type="InterPro" id="IPR029044">
    <property type="entry name" value="Nucleotide-diphossugar_trans"/>
</dbReference>
<protein>
    <submittedName>
        <fullName evidence="2">Glycosyltransferase family 2 protein</fullName>
    </submittedName>
</protein>
<accession>A0ABD5RXD2</accession>
<gene>
    <name evidence="2" type="ORF">ACFQE1_06095</name>
</gene>
<name>A0ABD5RXD2_9EURY</name>